<evidence type="ECO:0000256" key="1">
    <source>
        <dbReference type="SAM" id="MobiDB-lite"/>
    </source>
</evidence>
<feature type="region of interest" description="Disordered" evidence="1">
    <location>
        <begin position="239"/>
        <end position="268"/>
    </location>
</feature>
<feature type="compositionally biased region" description="Polar residues" evidence="1">
    <location>
        <begin position="256"/>
        <end position="268"/>
    </location>
</feature>
<name>A0A1G9XS24_9EURY</name>
<sequence>MSTRTHLLVPLALALLVALAGCTALGGGGGPQDDDLGEGQEIRSEVANEMATVDSYNFSMVTAVEFGENEQVTESAGTVDVAAQRMVTESVTTIRTNSSRTRQGSTAYVFGEQQCLNLGGSWEQSTVDRSPWRSATNVSVLTDLLNSSDARLYNDTLDGQDVHVIVVEPSNEAVQSLLGDTETDVEFNDVTYTQYVDTESKRLVRSDMNATYFTSGREVDITVSMRFSDFNTSHEIELPRSAANPDRERGPCWEMANSSDSTTASVAP</sequence>
<keyword evidence="3" id="KW-1185">Reference proteome</keyword>
<dbReference type="RefSeq" id="WP_089733952.1">
    <property type="nucleotide sequence ID" value="NZ_FNIA01000011.1"/>
</dbReference>
<dbReference type="Gene3D" id="2.50.20.20">
    <property type="match status" value="1"/>
</dbReference>
<dbReference type="PROSITE" id="PS51257">
    <property type="entry name" value="PROKAR_LIPOPROTEIN"/>
    <property type="match status" value="1"/>
</dbReference>
<reference evidence="2 3" key="1">
    <citation type="submission" date="2016-10" db="EMBL/GenBank/DDBJ databases">
        <authorList>
            <person name="de Groot N.N."/>
        </authorList>
    </citation>
    <scope>NUCLEOTIDE SEQUENCE [LARGE SCALE GENOMIC DNA]</scope>
    <source>
        <strain evidence="3">EB21,IBRC-M 10013,KCTC 4048</strain>
    </source>
</reference>
<dbReference type="EMBL" id="FNIA01000011">
    <property type="protein sequence ID" value="SDM99622.1"/>
    <property type="molecule type" value="Genomic_DNA"/>
</dbReference>
<organism evidence="2 3">
    <name type="scientific">Haloarchaeobius iranensis</name>
    <dbReference type="NCBI Taxonomy" id="996166"/>
    <lineage>
        <taxon>Archaea</taxon>
        <taxon>Methanobacteriati</taxon>
        <taxon>Methanobacteriota</taxon>
        <taxon>Stenosarchaea group</taxon>
        <taxon>Halobacteria</taxon>
        <taxon>Halobacteriales</taxon>
        <taxon>Halorubellaceae</taxon>
        <taxon>Haloarchaeobius</taxon>
    </lineage>
</organism>
<accession>A0A1G9XS24</accession>
<gene>
    <name evidence="2" type="ORF">SAMN05192554_111113</name>
</gene>
<evidence type="ECO:0000313" key="3">
    <source>
        <dbReference type="Proteomes" id="UP000199370"/>
    </source>
</evidence>
<dbReference type="Proteomes" id="UP000199370">
    <property type="component" value="Unassembled WGS sequence"/>
</dbReference>
<dbReference type="AlphaFoldDB" id="A0A1G9XS24"/>
<proteinExistence type="predicted"/>
<protein>
    <submittedName>
        <fullName evidence="2">Uncharacterized protein</fullName>
    </submittedName>
</protein>
<evidence type="ECO:0000313" key="2">
    <source>
        <dbReference type="EMBL" id="SDM99622.1"/>
    </source>
</evidence>